<dbReference type="SUPFAM" id="SSF55021">
    <property type="entry name" value="ACT-like"/>
    <property type="match status" value="1"/>
</dbReference>
<sequence>MFVKWRMTANPFTIDSGATVPDAIEMMKEHHVTKLPALRDGKLVGIVSQADINRASPSDATSLSFGEVAYLLSKLKVYKVMHKNPPTISADALLEEAAILMRNEEVEILPVLDGEKLVGVITESDVLDAFVEINGAREKGTRLVIEADDQPGVMSRLAAVTGETETNITHIAVYRTGMESSLVILGVNTLNTDDLEQTFTAAGFKVRYVLRNE</sequence>
<dbReference type="InterPro" id="IPR002912">
    <property type="entry name" value="ACT_dom"/>
</dbReference>
<comment type="caution">
    <text evidence="5">The sequence shown here is derived from an EMBL/GenBank/DDBJ whole genome shotgun (WGS) entry which is preliminary data.</text>
</comment>
<evidence type="ECO:0000313" key="5">
    <source>
        <dbReference type="EMBL" id="MST49920.1"/>
    </source>
</evidence>
<proteinExistence type="predicted"/>
<evidence type="ECO:0000256" key="1">
    <source>
        <dbReference type="ARBA" id="ARBA00022737"/>
    </source>
</evidence>
<dbReference type="PANTHER" id="PTHR48108">
    <property type="entry name" value="CBS DOMAIN-CONTAINING PROTEIN CBSX2, CHLOROPLASTIC"/>
    <property type="match status" value="1"/>
</dbReference>
<dbReference type="PROSITE" id="PS51371">
    <property type="entry name" value="CBS"/>
    <property type="match status" value="2"/>
</dbReference>
<evidence type="ECO:0000256" key="2">
    <source>
        <dbReference type="PROSITE-ProRule" id="PRU00703"/>
    </source>
</evidence>
<accession>A0A7K0K4D3</accession>
<dbReference type="InterPro" id="IPR000644">
    <property type="entry name" value="CBS_dom"/>
</dbReference>
<evidence type="ECO:0000313" key="6">
    <source>
        <dbReference type="Proteomes" id="UP000442535"/>
    </source>
</evidence>
<dbReference type="CDD" id="cd04584">
    <property type="entry name" value="CBS_pair_AcuB_like"/>
    <property type="match status" value="1"/>
</dbReference>
<dbReference type="RefSeq" id="WP_154545030.1">
    <property type="nucleotide sequence ID" value="NZ_VUMY01000010.1"/>
</dbReference>
<feature type="domain" description="CBS" evidence="3">
    <location>
        <begin position="81"/>
        <end position="138"/>
    </location>
</feature>
<dbReference type="Gene3D" id="3.10.580.10">
    <property type="entry name" value="CBS-domain"/>
    <property type="match status" value="1"/>
</dbReference>
<dbReference type="PROSITE" id="PS51671">
    <property type="entry name" value="ACT"/>
    <property type="match status" value="1"/>
</dbReference>
<keyword evidence="6" id="KW-1185">Reference proteome</keyword>
<dbReference type="Pfam" id="PF00571">
    <property type="entry name" value="CBS"/>
    <property type="match status" value="2"/>
</dbReference>
<dbReference type="Gene3D" id="3.30.70.260">
    <property type="match status" value="1"/>
</dbReference>
<dbReference type="InterPro" id="IPR051462">
    <property type="entry name" value="CBS_domain-containing"/>
</dbReference>
<keyword evidence="2" id="KW-0129">CBS domain</keyword>
<protein>
    <submittedName>
        <fullName evidence="5">CBS domain-containing protein</fullName>
    </submittedName>
</protein>
<gene>
    <name evidence="5" type="ORF">FYJ63_06680</name>
</gene>
<evidence type="ECO:0000259" key="4">
    <source>
        <dbReference type="PROSITE" id="PS51671"/>
    </source>
</evidence>
<dbReference type="SMART" id="SM00116">
    <property type="entry name" value="CBS"/>
    <property type="match status" value="2"/>
</dbReference>
<dbReference type="InterPro" id="IPR046342">
    <property type="entry name" value="CBS_dom_sf"/>
</dbReference>
<name>A0A7K0K4D3_9ACTO</name>
<reference evidence="5 6" key="1">
    <citation type="submission" date="2019-08" db="EMBL/GenBank/DDBJ databases">
        <title>In-depth cultivation of the pig gut microbiome towards novel bacterial diversity and tailored functional studies.</title>
        <authorList>
            <person name="Wylensek D."/>
            <person name="Hitch T.C.A."/>
            <person name="Clavel T."/>
        </authorList>
    </citation>
    <scope>NUCLEOTIDE SEQUENCE [LARGE SCALE GENOMIC DNA]</scope>
    <source>
        <strain evidence="5 6">RF-GAM-744-WT-7</strain>
    </source>
</reference>
<dbReference type="Proteomes" id="UP000442535">
    <property type="component" value="Unassembled WGS sequence"/>
</dbReference>
<feature type="domain" description="CBS" evidence="3">
    <location>
        <begin position="7"/>
        <end position="62"/>
    </location>
</feature>
<dbReference type="AlphaFoldDB" id="A0A7K0K4D3"/>
<feature type="domain" description="ACT" evidence="4">
    <location>
        <begin position="142"/>
        <end position="213"/>
    </location>
</feature>
<dbReference type="InterPro" id="IPR045865">
    <property type="entry name" value="ACT-like_dom_sf"/>
</dbReference>
<keyword evidence="1" id="KW-0677">Repeat</keyword>
<dbReference type="PANTHER" id="PTHR48108:SF34">
    <property type="entry name" value="CBS DOMAIN-CONTAINING PROTEIN YHCV"/>
    <property type="match status" value="1"/>
</dbReference>
<dbReference type="EMBL" id="VUMY01000010">
    <property type="protein sequence ID" value="MST49920.1"/>
    <property type="molecule type" value="Genomic_DNA"/>
</dbReference>
<organism evidence="5 6">
    <name type="scientific">Mobiluncus porci</name>
    <dbReference type="NCBI Taxonomy" id="2652278"/>
    <lineage>
        <taxon>Bacteria</taxon>
        <taxon>Bacillati</taxon>
        <taxon>Actinomycetota</taxon>
        <taxon>Actinomycetes</taxon>
        <taxon>Actinomycetales</taxon>
        <taxon>Actinomycetaceae</taxon>
        <taxon>Mobiluncus</taxon>
    </lineage>
</organism>
<evidence type="ECO:0000259" key="3">
    <source>
        <dbReference type="PROSITE" id="PS51371"/>
    </source>
</evidence>
<dbReference type="SUPFAM" id="SSF54631">
    <property type="entry name" value="CBS-domain pair"/>
    <property type="match status" value="1"/>
</dbReference>